<reference evidence="4 5" key="1">
    <citation type="submission" date="2019-04" db="EMBL/GenBank/DDBJ databases">
        <title>Pedobacter sp. RP-3-15 sp. nov., isolated from Arctic soil.</title>
        <authorList>
            <person name="Dahal R.H."/>
            <person name="Kim D.-U."/>
        </authorList>
    </citation>
    <scope>NUCLEOTIDE SEQUENCE [LARGE SCALE GENOMIC DNA]</scope>
    <source>
        <strain evidence="4 5">RP-3-15</strain>
    </source>
</reference>
<evidence type="ECO:0000313" key="5">
    <source>
        <dbReference type="Proteomes" id="UP000307244"/>
    </source>
</evidence>
<organism evidence="4 5">
    <name type="scientific">Pedobacter frigoris</name>
    <dbReference type="NCBI Taxonomy" id="2571272"/>
    <lineage>
        <taxon>Bacteria</taxon>
        <taxon>Pseudomonadati</taxon>
        <taxon>Bacteroidota</taxon>
        <taxon>Sphingobacteriia</taxon>
        <taxon>Sphingobacteriales</taxon>
        <taxon>Sphingobacteriaceae</taxon>
        <taxon>Pedobacter</taxon>
    </lineage>
</organism>
<dbReference type="OrthoDB" id="284233at2"/>
<dbReference type="RefSeq" id="WP_136836210.1">
    <property type="nucleotide sequence ID" value="NZ_SWBQ01000003.1"/>
</dbReference>
<feature type="transmembrane region" description="Helical" evidence="2">
    <location>
        <begin position="12"/>
        <end position="30"/>
    </location>
</feature>
<accession>A0A4U1CFR3</accession>
<dbReference type="InterPro" id="IPR025442">
    <property type="entry name" value="DUF4185"/>
</dbReference>
<evidence type="ECO:0000259" key="3">
    <source>
        <dbReference type="Pfam" id="PF13810"/>
    </source>
</evidence>
<keyword evidence="5" id="KW-1185">Reference proteome</keyword>
<evidence type="ECO:0000256" key="2">
    <source>
        <dbReference type="SAM" id="Phobius"/>
    </source>
</evidence>
<dbReference type="AlphaFoldDB" id="A0A4U1CFR3"/>
<gene>
    <name evidence="4" type="ORF">FA047_11445</name>
</gene>
<evidence type="ECO:0000313" key="4">
    <source>
        <dbReference type="EMBL" id="TKC05948.1"/>
    </source>
</evidence>
<dbReference type="Pfam" id="PF13810">
    <property type="entry name" value="DUF4185"/>
    <property type="match status" value="1"/>
</dbReference>
<keyword evidence="2" id="KW-1133">Transmembrane helix</keyword>
<sequence>MVSFPENRIPVIASVCLFFSLSVFFACTALRKTGKSGYSNDLVPYEIKRVARVTGKTQPGEHLPNPNQTHDRYDVGGTDLGIAWDMGHGKTGLLFGDTYGKDWEPVKEGGPGRAGNWRSNVLGITEDRQLEDGITFSSMVSHELIPSSHIVDGSGSHTAIPTAAVNIAGVDYVHFMDIRKWGGPGSWETNYSGLYRSFDKGMRWEKCNEIRFSATSNFAQIAYAKKSGYVYMTGTVSGRWGGICLARFKESDILKLERYEYWSKTKGWVLKDEKAADPIIDAPAGELSLAYNSRFRRWMITYLNEDRHQLVLRTAKEINGIWSAEQTLANAAEYPGLYGAFIYPGYENTDEFFFLMSMWQPYNVFLMKARLK</sequence>
<feature type="domain" description="DUF4185" evidence="3">
    <location>
        <begin position="66"/>
        <end position="368"/>
    </location>
</feature>
<evidence type="ECO:0000256" key="1">
    <source>
        <dbReference type="SAM" id="MobiDB-lite"/>
    </source>
</evidence>
<comment type="caution">
    <text evidence="4">The sequence shown here is derived from an EMBL/GenBank/DDBJ whole genome shotgun (WGS) entry which is preliminary data.</text>
</comment>
<dbReference type="EMBL" id="SWBQ01000003">
    <property type="protein sequence ID" value="TKC05948.1"/>
    <property type="molecule type" value="Genomic_DNA"/>
</dbReference>
<proteinExistence type="predicted"/>
<keyword evidence="2" id="KW-0812">Transmembrane</keyword>
<name>A0A4U1CFR3_9SPHI</name>
<keyword evidence="2" id="KW-0472">Membrane</keyword>
<dbReference type="Proteomes" id="UP000307244">
    <property type="component" value="Unassembled WGS sequence"/>
</dbReference>
<protein>
    <submittedName>
        <fullName evidence="4">DUF4185 domain-containing protein</fullName>
    </submittedName>
</protein>
<feature type="region of interest" description="Disordered" evidence="1">
    <location>
        <begin position="55"/>
        <end position="74"/>
    </location>
</feature>